<organism evidence="3 4">
    <name type="scientific">endosymbiont of Galathealinum brachiosum</name>
    <dbReference type="NCBI Taxonomy" id="2200906"/>
    <lineage>
        <taxon>Bacteria</taxon>
        <taxon>Pseudomonadati</taxon>
        <taxon>Pseudomonadota</taxon>
        <taxon>Gammaproteobacteria</taxon>
        <taxon>sulfur-oxidizing symbionts</taxon>
    </lineage>
</organism>
<dbReference type="PANTHER" id="PTHR30329:SF21">
    <property type="entry name" value="LIPOPROTEIN YIAD-RELATED"/>
    <property type="match status" value="1"/>
</dbReference>
<evidence type="ECO:0000313" key="4">
    <source>
        <dbReference type="Proteomes" id="UP000254266"/>
    </source>
</evidence>
<sequence length="353" mass="41070">MKSSLFNYAQFTLFIFLLFGVQAVAISQSVVSEKIIFLNEDGKNYVRYDTLRTSHPNYDIWFEKGQVQSPAEHLKDYLYVYPDKYKWDVTSQKKYDLLKIASGTYATLVQNKLLKTEIKIGENGVYTYKNWDEKTKTPENNYGIWNKPENFSQLVYAWVFPRNFKVISYEANRPGKWVKRNNTITYYGNNVNDLVFTIKYQPRSNKLYKELVKALDELEQIQLEQGTKSVKITLAATVLFSSGSSDLSQRGKRILARLSRALLDDENLKIIIEGHTDNVPITGNLHKRFKTNWELSSVRSLTVLHFMEDQAIPAVRLESRAMGATRPIASNKTEQGKRENRRIEILLRDMRNY</sequence>
<dbReference type="Gene3D" id="3.30.1330.60">
    <property type="entry name" value="OmpA-like domain"/>
    <property type="match status" value="1"/>
</dbReference>
<dbReference type="InterPro" id="IPR050330">
    <property type="entry name" value="Bact_OuterMem_StrucFunc"/>
</dbReference>
<feature type="domain" description="OmpA-like" evidence="2">
    <location>
        <begin position="227"/>
        <end position="351"/>
    </location>
</feature>
<keyword evidence="1" id="KW-0472">Membrane</keyword>
<dbReference type="EMBL" id="QFXC01000007">
    <property type="protein sequence ID" value="RDH84414.1"/>
    <property type="molecule type" value="Genomic_DNA"/>
</dbReference>
<dbReference type="Pfam" id="PF00691">
    <property type="entry name" value="OmpA"/>
    <property type="match status" value="1"/>
</dbReference>
<protein>
    <recommendedName>
        <fullName evidence="2">OmpA-like domain-containing protein</fullName>
    </recommendedName>
</protein>
<evidence type="ECO:0000259" key="2">
    <source>
        <dbReference type="PROSITE" id="PS51123"/>
    </source>
</evidence>
<dbReference type="InterPro" id="IPR036737">
    <property type="entry name" value="OmpA-like_sf"/>
</dbReference>
<dbReference type="CDD" id="cd07185">
    <property type="entry name" value="OmpA_C-like"/>
    <property type="match status" value="1"/>
</dbReference>
<dbReference type="Proteomes" id="UP000254266">
    <property type="component" value="Unassembled WGS sequence"/>
</dbReference>
<accession>A0A370DJ64</accession>
<evidence type="ECO:0000256" key="1">
    <source>
        <dbReference type="PROSITE-ProRule" id="PRU00473"/>
    </source>
</evidence>
<keyword evidence="4" id="KW-1185">Reference proteome</keyword>
<proteinExistence type="predicted"/>
<gene>
    <name evidence="3" type="ORF">DIZ80_02755</name>
</gene>
<comment type="caution">
    <text evidence="3">The sequence shown here is derived from an EMBL/GenBank/DDBJ whole genome shotgun (WGS) entry which is preliminary data.</text>
</comment>
<reference evidence="3 4" key="1">
    <citation type="journal article" date="2018" name="ISME J.">
        <title>Endosymbiont genomes yield clues of tubeworm success.</title>
        <authorList>
            <person name="Li Y."/>
            <person name="Liles M.R."/>
            <person name="Halanych K.M."/>
        </authorList>
    </citation>
    <scope>NUCLEOTIDE SEQUENCE [LARGE SCALE GENOMIC DNA]</scope>
    <source>
        <strain evidence="3">A1464</strain>
    </source>
</reference>
<dbReference type="InterPro" id="IPR006665">
    <property type="entry name" value="OmpA-like"/>
</dbReference>
<evidence type="ECO:0000313" key="3">
    <source>
        <dbReference type="EMBL" id="RDH84414.1"/>
    </source>
</evidence>
<dbReference type="SUPFAM" id="SSF103088">
    <property type="entry name" value="OmpA-like"/>
    <property type="match status" value="1"/>
</dbReference>
<dbReference type="GO" id="GO:0016020">
    <property type="term" value="C:membrane"/>
    <property type="evidence" value="ECO:0007669"/>
    <property type="project" value="UniProtKB-UniRule"/>
</dbReference>
<dbReference type="AlphaFoldDB" id="A0A370DJ64"/>
<dbReference type="PANTHER" id="PTHR30329">
    <property type="entry name" value="STATOR ELEMENT OF FLAGELLAR MOTOR COMPLEX"/>
    <property type="match status" value="1"/>
</dbReference>
<dbReference type="PROSITE" id="PS51123">
    <property type="entry name" value="OMPA_2"/>
    <property type="match status" value="1"/>
</dbReference>
<name>A0A370DJ64_9GAMM</name>